<evidence type="ECO:0000259" key="6">
    <source>
        <dbReference type="PROSITE" id="PS50157"/>
    </source>
</evidence>
<keyword evidence="9" id="KW-1185">Reference proteome</keyword>
<evidence type="ECO:0000256" key="5">
    <source>
        <dbReference type="PROSITE-ProRule" id="PRU00042"/>
    </source>
</evidence>
<organism evidence="8 9">
    <name type="scientific">Panthera leo</name>
    <name type="common">Lion</name>
    <dbReference type="NCBI Taxonomy" id="9689"/>
    <lineage>
        <taxon>Eukaryota</taxon>
        <taxon>Metazoa</taxon>
        <taxon>Chordata</taxon>
        <taxon>Craniata</taxon>
        <taxon>Vertebrata</taxon>
        <taxon>Euteleostomi</taxon>
        <taxon>Mammalia</taxon>
        <taxon>Eutheria</taxon>
        <taxon>Laurasiatheria</taxon>
        <taxon>Carnivora</taxon>
        <taxon>Feliformia</taxon>
        <taxon>Felidae</taxon>
        <taxon>Pantherinae</taxon>
        <taxon>Panthera</taxon>
    </lineage>
</organism>
<dbReference type="Ensembl" id="ENSPLOT00000004217.1">
    <property type="protein sequence ID" value="ENSPLOP00000003836.1"/>
    <property type="gene ID" value="ENSPLOG00000002758.1"/>
</dbReference>
<dbReference type="InterPro" id="IPR001909">
    <property type="entry name" value="KRAB"/>
</dbReference>
<evidence type="ECO:0000256" key="3">
    <source>
        <dbReference type="ARBA" id="ARBA00022771"/>
    </source>
</evidence>
<dbReference type="SUPFAM" id="SSF109640">
    <property type="entry name" value="KRAB domain (Kruppel-associated box)"/>
    <property type="match status" value="1"/>
</dbReference>
<proteinExistence type="predicted"/>
<evidence type="ECO:0000313" key="8">
    <source>
        <dbReference type="Ensembl" id="ENSPLOP00000003836.1"/>
    </source>
</evidence>
<dbReference type="AlphaFoldDB" id="A0A8C8WH26"/>
<dbReference type="InterPro" id="IPR036236">
    <property type="entry name" value="Znf_C2H2_sf"/>
</dbReference>
<dbReference type="GO" id="GO:0006355">
    <property type="term" value="P:regulation of DNA-templated transcription"/>
    <property type="evidence" value="ECO:0007669"/>
    <property type="project" value="InterPro"/>
</dbReference>
<evidence type="ECO:0000256" key="4">
    <source>
        <dbReference type="ARBA" id="ARBA00022833"/>
    </source>
</evidence>
<feature type="domain" description="C2H2-type" evidence="6">
    <location>
        <begin position="54"/>
        <end position="84"/>
    </location>
</feature>
<dbReference type="InterPro" id="IPR050169">
    <property type="entry name" value="Krueppel_C2H2_ZnF"/>
</dbReference>
<protein>
    <submittedName>
        <fullName evidence="8">Uncharacterized protein</fullName>
    </submittedName>
</protein>
<dbReference type="SUPFAM" id="SSF57667">
    <property type="entry name" value="beta-beta-alpha zinc fingers"/>
    <property type="match status" value="1"/>
</dbReference>
<dbReference type="PROSITE" id="PS50805">
    <property type="entry name" value="KRAB"/>
    <property type="match status" value="1"/>
</dbReference>
<dbReference type="PANTHER" id="PTHR23232">
    <property type="entry name" value="KRAB DOMAIN C2H2 ZINC FINGER"/>
    <property type="match status" value="1"/>
</dbReference>
<dbReference type="Gene3D" id="6.10.140.140">
    <property type="match status" value="1"/>
</dbReference>
<dbReference type="Gene3D" id="3.30.160.60">
    <property type="entry name" value="Classic Zinc Finger"/>
    <property type="match status" value="2"/>
</dbReference>
<reference evidence="8" key="1">
    <citation type="journal article" date="2019" name="bioRxiv">
        <title>Long live the king: chromosome-level assembly of the lion (Panthera leo) using linked-read, Hi-C, and long read data.</title>
        <authorList>
            <person name="Armstrong E.E."/>
            <person name="Taylor R.W."/>
            <person name="Miller D.E."/>
            <person name="Kaelin C."/>
            <person name="Barsh G."/>
            <person name="Hadly E.A."/>
            <person name="Petrov D."/>
        </authorList>
    </citation>
    <scope>NUCLEOTIDE SEQUENCE [LARGE SCALE GENOMIC DNA]</scope>
</reference>
<keyword evidence="1" id="KW-0479">Metal-binding</keyword>
<keyword evidence="3 5" id="KW-0863">Zinc-finger</keyword>
<reference evidence="8" key="3">
    <citation type="submission" date="2025-09" db="UniProtKB">
        <authorList>
            <consortium name="Ensembl"/>
        </authorList>
    </citation>
    <scope>IDENTIFICATION</scope>
</reference>
<evidence type="ECO:0000313" key="9">
    <source>
        <dbReference type="Proteomes" id="UP000694399"/>
    </source>
</evidence>
<dbReference type="FunFam" id="3.30.160.60:FF:000271">
    <property type="entry name" value="Zinc finger protein 662"/>
    <property type="match status" value="1"/>
</dbReference>
<dbReference type="OMA" id="NTRERHC"/>
<dbReference type="GO" id="GO:0008270">
    <property type="term" value="F:zinc ion binding"/>
    <property type="evidence" value="ECO:0007669"/>
    <property type="project" value="UniProtKB-KW"/>
</dbReference>
<evidence type="ECO:0000256" key="1">
    <source>
        <dbReference type="ARBA" id="ARBA00022723"/>
    </source>
</evidence>
<dbReference type="Pfam" id="PF01352">
    <property type="entry name" value="KRAB"/>
    <property type="match status" value="1"/>
</dbReference>
<keyword evidence="4" id="KW-0862">Zinc</keyword>
<dbReference type="InterPro" id="IPR013087">
    <property type="entry name" value="Znf_C2H2_type"/>
</dbReference>
<evidence type="ECO:0000256" key="2">
    <source>
        <dbReference type="ARBA" id="ARBA00022737"/>
    </source>
</evidence>
<name>A0A8C8WH26_PANLE</name>
<feature type="domain" description="KRAB" evidence="7">
    <location>
        <begin position="6"/>
        <end position="97"/>
    </location>
</feature>
<evidence type="ECO:0000259" key="7">
    <source>
        <dbReference type="PROSITE" id="PS50805"/>
    </source>
</evidence>
<dbReference type="InterPro" id="IPR036051">
    <property type="entry name" value="KRAB_dom_sf"/>
</dbReference>
<dbReference type="PROSITE" id="PS50157">
    <property type="entry name" value="ZINC_FINGER_C2H2_2"/>
    <property type="match status" value="1"/>
</dbReference>
<dbReference type="GeneTree" id="ENSGT00940000162380"/>
<accession>A0A8C8WH26</accession>
<dbReference type="SMART" id="SM00349">
    <property type="entry name" value="KRAB"/>
    <property type="match status" value="1"/>
</dbReference>
<reference evidence="8" key="2">
    <citation type="submission" date="2025-08" db="UniProtKB">
        <authorList>
            <consortium name="Ensembl"/>
        </authorList>
    </citation>
    <scope>IDENTIFICATION</scope>
</reference>
<dbReference type="Proteomes" id="UP000694399">
    <property type="component" value="Chromosome A3"/>
</dbReference>
<dbReference type="PANTHER" id="PTHR23232:SF142">
    <property type="entry name" value="GASTRULA ZINC FINGER PROTEIN XLCGF57.1-LIKE-RELATED"/>
    <property type="match status" value="1"/>
</dbReference>
<sequence>MFQDSATFEEVAVDFPEEEWAPLDPDQKILRRDMMLGNYRSLTLLGTRKLRNTHENTRERHCRRTFVNQSSRKVHVRHHTGEKPHECKDCGKAFTHSSYRTGDLYEWMLPFPGISSFECTH</sequence>
<dbReference type="CDD" id="cd07765">
    <property type="entry name" value="KRAB_A-box"/>
    <property type="match status" value="1"/>
</dbReference>
<keyword evidence="2" id="KW-0677">Repeat</keyword>